<organism evidence="1 2">
    <name type="scientific">Puccinia sorghi</name>
    <dbReference type="NCBI Taxonomy" id="27349"/>
    <lineage>
        <taxon>Eukaryota</taxon>
        <taxon>Fungi</taxon>
        <taxon>Dikarya</taxon>
        <taxon>Basidiomycota</taxon>
        <taxon>Pucciniomycotina</taxon>
        <taxon>Pucciniomycetes</taxon>
        <taxon>Pucciniales</taxon>
        <taxon>Pucciniaceae</taxon>
        <taxon>Puccinia</taxon>
    </lineage>
</organism>
<accession>A0A0L6VET4</accession>
<keyword evidence="2" id="KW-1185">Reference proteome</keyword>
<evidence type="ECO:0000313" key="1">
    <source>
        <dbReference type="EMBL" id="KNZ59239.1"/>
    </source>
</evidence>
<sequence>MCSKCNLGRWILSVKFSDQTSQCAQINNAIDFSQINFFQYGGLVKKISVKMDYLILGFELFQGCHINECNIWQPCHGDMAGLQPTWTVTKNSCLKRITEERDETLKSINIPHKSSSTIFFTLNIIYTYFLSDFFLPVIKILFSSPPKTSEALLQVSVADTQATLQFSIAEIQAFLKLTHRLCCRLVSKIMLFSSFLFQNLRPAVVLKPWQHANGGTPHPAIYILRQEHPLTKTPEPFSSPRTGLNNTLCTYMYMIGSVHIRHNKLTPRCFTQAMGSITSPPVQEIIMSFWWDKLDLVNWVKKIPEIKDKTLKKIIWKQDERR</sequence>
<protein>
    <submittedName>
        <fullName evidence="1">Uncharacterized protein</fullName>
    </submittedName>
</protein>
<comment type="caution">
    <text evidence="1">The sequence shown here is derived from an EMBL/GenBank/DDBJ whole genome shotgun (WGS) entry which is preliminary data.</text>
</comment>
<reference evidence="1 2" key="1">
    <citation type="submission" date="2015-08" db="EMBL/GenBank/DDBJ databases">
        <title>Next Generation Sequencing and Analysis of the Genome of Puccinia sorghi L Schw, the Causal Agent of Maize Common Rust.</title>
        <authorList>
            <person name="Rochi L."/>
            <person name="Burguener G."/>
            <person name="Darino M."/>
            <person name="Turjanski A."/>
            <person name="Kreff E."/>
            <person name="Dieguez M.J."/>
            <person name="Sacco F."/>
        </authorList>
    </citation>
    <scope>NUCLEOTIDE SEQUENCE [LARGE SCALE GENOMIC DNA]</scope>
    <source>
        <strain evidence="1 2">RO10H11247</strain>
    </source>
</reference>
<evidence type="ECO:0000313" key="2">
    <source>
        <dbReference type="Proteomes" id="UP000037035"/>
    </source>
</evidence>
<name>A0A0L6VET4_9BASI</name>
<proteinExistence type="predicted"/>
<dbReference type="Proteomes" id="UP000037035">
    <property type="component" value="Unassembled WGS sequence"/>
</dbReference>
<gene>
    <name evidence="1" type="ORF">VP01_1777g1</name>
</gene>
<dbReference type="VEuPathDB" id="FungiDB:VP01_1777g1"/>
<dbReference type="EMBL" id="LAVV01006589">
    <property type="protein sequence ID" value="KNZ59239.1"/>
    <property type="molecule type" value="Genomic_DNA"/>
</dbReference>
<dbReference type="AlphaFoldDB" id="A0A0L6VET4"/>